<dbReference type="WBParaSite" id="HPBE_0001803701-mRNA-1">
    <property type="protein sequence ID" value="HPBE_0001803701-mRNA-1"/>
    <property type="gene ID" value="HPBE_0001803701"/>
</dbReference>
<dbReference type="OrthoDB" id="5872892at2759"/>
<gene>
    <name evidence="1" type="ORF">HPBE_LOCUS18036</name>
</gene>
<evidence type="ECO:0000313" key="1">
    <source>
        <dbReference type="EMBL" id="VDP10507.1"/>
    </source>
</evidence>
<proteinExistence type="predicted"/>
<dbReference type="EMBL" id="UZAH01030423">
    <property type="protein sequence ID" value="VDP10507.1"/>
    <property type="molecule type" value="Genomic_DNA"/>
</dbReference>
<name>A0A183G864_HELPZ</name>
<sequence>MGSQDLSPRRGVSYNSIRAVHNAILKGEDARLHVSVLDFLEVFVESIGVPQITMDGNAEIYRLVLQKNIGDLGYLFPLLSVAESAS</sequence>
<dbReference type="AlphaFoldDB" id="A0A183G864"/>
<dbReference type="Proteomes" id="UP000050761">
    <property type="component" value="Unassembled WGS sequence"/>
</dbReference>
<evidence type="ECO:0000313" key="3">
    <source>
        <dbReference type="WBParaSite" id="HPBE_0001803701-mRNA-1"/>
    </source>
</evidence>
<accession>A0A3P8A8Z5</accession>
<organism evidence="2 3">
    <name type="scientific">Heligmosomoides polygyrus</name>
    <name type="common">Parasitic roundworm</name>
    <dbReference type="NCBI Taxonomy" id="6339"/>
    <lineage>
        <taxon>Eukaryota</taxon>
        <taxon>Metazoa</taxon>
        <taxon>Ecdysozoa</taxon>
        <taxon>Nematoda</taxon>
        <taxon>Chromadorea</taxon>
        <taxon>Rhabditida</taxon>
        <taxon>Rhabditina</taxon>
        <taxon>Rhabditomorpha</taxon>
        <taxon>Strongyloidea</taxon>
        <taxon>Heligmosomidae</taxon>
        <taxon>Heligmosomoides</taxon>
    </lineage>
</organism>
<reference evidence="1 2" key="1">
    <citation type="submission" date="2018-11" db="EMBL/GenBank/DDBJ databases">
        <authorList>
            <consortium name="Pathogen Informatics"/>
        </authorList>
    </citation>
    <scope>NUCLEOTIDE SEQUENCE [LARGE SCALE GENOMIC DNA]</scope>
</reference>
<accession>A0A183G864</accession>
<keyword evidence="2" id="KW-1185">Reference proteome</keyword>
<evidence type="ECO:0000313" key="2">
    <source>
        <dbReference type="Proteomes" id="UP000050761"/>
    </source>
</evidence>
<protein>
    <submittedName>
        <fullName evidence="3">Rho-GAP domain-containing protein</fullName>
    </submittedName>
</protein>
<reference evidence="3" key="2">
    <citation type="submission" date="2019-09" db="UniProtKB">
        <authorList>
            <consortium name="WormBaseParasite"/>
        </authorList>
    </citation>
    <scope>IDENTIFICATION</scope>
</reference>